<accession>A0A382CG03</accession>
<dbReference type="GO" id="GO:0000287">
    <property type="term" value="F:magnesium ion binding"/>
    <property type="evidence" value="ECO:0007669"/>
    <property type="project" value="TreeGrafter"/>
</dbReference>
<dbReference type="SUPFAM" id="SSF54826">
    <property type="entry name" value="Enolase N-terminal domain-like"/>
    <property type="match status" value="1"/>
</dbReference>
<name>A0A382CG03_9ZZZZ</name>
<organism evidence="5">
    <name type="scientific">marine metagenome</name>
    <dbReference type="NCBI Taxonomy" id="408172"/>
    <lineage>
        <taxon>unclassified sequences</taxon>
        <taxon>metagenomes</taxon>
        <taxon>ecological metagenomes</taxon>
    </lineage>
</organism>
<feature type="domain" description="Mandelate racemase/muconate lactonizing enzyme C-terminal" evidence="4">
    <location>
        <begin position="175"/>
        <end position="271"/>
    </location>
</feature>
<comment type="cofactor">
    <cofactor evidence="1">
        <name>Mg(2+)</name>
        <dbReference type="ChEBI" id="CHEBI:18420"/>
    </cofactor>
</comment>
<dbReference type="PANTHER" id="PTHR13794">
    <property type="entry name" value="ENOLASE SUPERFAMILY, MANDELATE RACEMASE"/>
    <property type="match status" value="1"/>
</dbReference>
<dbReference type="InterPro" id="IPR013342">
    <property type="entry name" value="Mandelate_racemase_C"/>
</dbReference>
<dbReference type="EMBL" id="UINC01034377">
    <property type="protein sequence ID" value="SVB25128.1"/>
    <property type="molecule type" value="Genomic_DNA"/>
</dbReference>
<dbReference type="SUPFAM" id="SSF51604">
    <property type="entry name" value="Enolase C-terminal domain-like"/>
    <property type="match status" value="1"/>
</dbReference>
<dbReference type="Pfam" id="PF13378">
    <property type="entry name" value="MR_MLE_C"/>
    <property type="match status" value="1"/>
</dbReference>
<keyword evidence="3" id="KW-0460">Magnesium</keyword>
<evidence type="ECO:0000256" key="2">
    <source>
        <dbReference type="ARBA" id="ARBA00022723"/>
    </source>
</evidence>
<evidence type="ECO:0000313" key="5">
    <source>
        <dbReference type="EMBL" id="SVB25128.1"/>
    </source>
</evidence>
<dbReference type="InterPro" id="IPR029017">
    <property type="entry name" value="Enolase-like_N"/>
</dbReference>
<dbReference type="PANTHER" id="PTHR13794:SF58">
    <property type="entry name" value="MITOCHONDRIAL ENOLASE SUPERFAMILY MEMBER 1"/>
    <property type="match status" value="1"/>
</dbReference>
<evidence type="ECO:0000256" key="1">
    <source>
        <dbReference type="ARBA" id="ARBA00001946"/>
    </source>
</evidence>
<dbReference type="InterPro" id="IPR029065">
    <property type="entry name" value="Enolase_C-like"/>
</dbReference>
<evidence type="ECO:0000256" key="3">
    <source>
        <dbReference type="ARBA" id="ARBA00022842"/>
    </source>
</evidence>
<dbReference type="GO" id="GO:0016052">
    <property type="term" value="P:carbohydrate catabolic process"/>
    <property type="evidence" value="ECO:0007669"/>
    <property type="project" value="TreeGrafter"/>
</dbReference>
<dbReference type="InterPro" id="IPR036849">
    <property type="entry name" value="Enolase-like_C_sf"/>
</dbReference>
<sequence length="408" mass="46520">DSVHIDCDYSAAYVEIFSDDKDLKGIGLTFTIGKGNDLCVACIKYFKPLFLNKNIAEIEKNINSLWRSCTNHSQLRWIGPEKGVIQLSVAALFNGLWDLISKYHRKPLWKYIVDLNTEDLLNKLSFTYIDDAITKEEAFNIIEGKKNNIKIETQFIIKNGFPCYTTAAGWLGYSDEKMINLTKKYLSEGWTHFKMKVGQDIDRDMHRCKLLREIIGKDSLLMIDANQAWSVKESIENINKLKEFDLYFVEEPTNPDDILGFKKIKDSIGGVKLATGEMCQNRIVFKQFLENKSLDFCQIDSCRLASLNEIIPILLMSSKLNIPVIAHAGGVGLCEYVQHLNIINQLIITNNTTYLSEYAESCSEHLTNPSIIKNGHYVTPMNSGYSAIIKKDSVKKFQFPNGDYWKGK</sequence>
<protein>
    <recommendedName>
        <fullName evidence="4">Mandelate racemase/muconate lactonizing enzyme C-terminal domain-containing protein</fullName>
    </recommendedName>
</protein>
<keyword evidence="2" id="KW-0479">Metal-binding</keyword>
<dbReference type="SFLD" id="SFLDG00179">
    <property type="entry name" value="mandelate_racemase"/>
    <property type="match status" value="1"/>
</dbReference>
<dbReference type="InterPro" id="IPR046945">
    <property type="entry name" value="RHMD-like"/>
</dbReference>
<dbReference type="SFLD" id="SFLDS00001">
    <property type="entry name" value="Enolase"/>
    <property type="match status" value="1"/>
</dbReference>
<reference evidence="5" key="1">
    <citation type="submission" date="2018-05" db="EMBL/GenBank/DDBJ databases">
        <authorList>
            <person name="Lanie J.A."/>
            <person name="Ng W.-L."/>
            <person name="Kazmierczak K.M."/>
            <person name="Andrzejewski T.M."/>
            <person name="Davidsen T.M."/>
            <person name="Wayne K.J."/>
            <person name="Tettelin H."/>
            <person name="Glass J.I."/>
            <person name="Rusch D."/>
            <person name="Podicherti R."/>
            <person name="Tsui H.-C.T."/>
            <person name="Winkler M.E."/>
        </authorList>
    </citation>
    <scope>NUCLEOTIDE SEQUENCE</scope>
</reference>
<dbReference type="Gene3D" id="3.30.390.10">
    <property type="entry name" value="Enolase-like, N-terminal domain"/>
    <property type="match status" value="1"/>
</dbReference>
<dbReference type="Gene3D" id="3.20.20.120">
    <property type="entry name" value="Enolase-like C-terminal domain"/>
    <property type="match status" value="1"/>
</dbReference>
<dbReference type="GO" id="GO:0016836">
    <property type="term" value="F:hydro-lyase activity"/>
    <property type="evidence" value="ECO:0007669"/>
    <property type="project" value="TreeGrafter"/>
</dbReference>
<proteinExistence type="predicted"/>
<evidence type="ECO:0000259" key="4">
    <source>
        <dbReference type="SMART" id="SM00922"/>
    </source>
</evidence>
<dbReference type="AlphaFoldDB" id="A0A382CG03"/>
<feature type="non-terminal residue" evidence="5">
    <location>
        <position position="1"/>
    </location>
</feature>
<dbReference type="SMART" id="SM00922">
    <property type="entry name" value="MR_MLE"/>
    <property type="match status" value="1"/>
</dbReference>
<gene>
    <name evidence="5" type="ORF">METZ01_LOCUS177982</name>
</gene>